<dbReference type="HAMAP" id="MF_00163">
    <property type="entry name" value="Pep_deformylase"/>
    <property type="match status" value="1"/>
</dbReference>
<feature type="binding site" evidence="4">
    <location>
        <position position="144"/>
    </location>
    <ligand>
        <name>Fe cation</name>
        <dbReference type="ChEBI" id="CHEBI:24875"/>
    </ligand>
</feature>
<keyword evidence="4" id="KW-0408">Iron</keyword>
<gene>
    <name evidence="4 5" type="primary">def</name>
    <name evidence="5" type="ORF">E2605_14455</name>
</gene>
<keyword evidence="6" id="KW-1185">Reference proteome</keyword>
<dbReference type="InterPro" id="IPR036821">
    <property type="entry name" value="Peptide_deformylase_sf"/>
</dbReference>
<dbReference type="GO" id="GO:0006412">
    <property type="term" value="P:translation"/>
    <property type="evidence" value="ECO:0007669"/>
    <property type="project" value="UniProtKB-UniRule"/>
</dbReference>
<dbReference type="PANTHER" id="PTHR10458">
    <property type="entry name" value="PEPTIDE DEFORMYLASE"/>
    <property type="match status" value="1"/>
</dbReference>
<reference evidence="5 6" key="1">
    <citation type="submission" date="2019-03" db="EMBL/GenBank/DDBJ databases">
        <title>San Antonio Military Medical Center submission to MRSN (WRAIR), pending publication.</title>
        <authorList>
            <person name="Blyth D.M."/>
            <person name="Mccarthy S.L."/>
            <person name="Schall S.E."/>
            <person name="Stam J.A."/>
            <person name="Ong A.C."/>
            <person name="Mcgann P.T."/>
        </authorList>
    </citation>
    <scope>NUCLEOTIDE SEQUENCE [LARGE SCALE GENOMIC DNA]</scope>
    <source>
        <strain evidence="5 6">MRSN571793</strain>
    </source>
</reference>
<dbReference type="PANTHER" id="PTHR10458:SF22">
    <property type="entry name" value="PEPTIDE DEFORMYLASE"/>
    <property type="match status" value="1"/>
</dbReference>
<dbReference type="Gene3D" id="3.90.45.10">
    <property type="entry name" value="Peptide deformylase"/>
    <property type="match status" value="1"/>
</dbReference>
<protein>
    <recommendedName>
        <fullName evidence="4">Peptide deformylase</fullName>
        <shortName evidence="4">PDF</shortName>
        <ecNumber evidence="4">3.5.1.88</ecNumber>
    </recommendedName>
    <alternativeName>
        <fullName evidence="4">Polypeptide deformylase</fullName>
    </alternativeName>
</protein>
<dbReference type="SUPFAM" id="SSF56420">
    <property type="entry name" value="Peptide deformylase"/>
    <property type="match status" value="1"/>
</dbReference>
<sequence length="187" mass="21498">MILPIYLYGQPVLRKVAHEIDKDYPNLSALIENMFETMYNADGIGLAAPQIGLDIRLFVIDLEPLAEDDSRYKGFKKAFINAEILERTGEVVTTQEGCLSIPGINETVPREETIKIKYLDENFIEHTEEYSDFFARCIQHEYDHIEGKLFIDKISGIRKQLIKSKLNNLIKGRVNCSYRTKAIQNKP</sequence>
<evidence type="ECO:0000256" key="1">
    <source>
        <dbReference type="ARBA" id="ARBA00010759"/>
    </source>
</evidence>
<evidence type="ECO:0000256" key="2">
    <source>
        <dbReference type="ARBA" id="ARBA00022723"/>
    </source>
</evidence>
<dbReference type="PRINTS" id="PR01576">
    <property type="entry name" value="PDEFORMYLASE"/>
</dbReference>
<dbReference type="GO" id="GO:0042586">
    <property type="term" value="F:peptide deformylase activity"/>
    <property type="evidence" value="ECO:0007669"/>
    <property type="project" value="UniProtKB-UniRule"/>
</dbReference>
<accession>A0A4Y8KXZ8</accession>
<dbReference type="OrthoDB" id="9784988at2"/>
<dbReference type="InterPro" id="IPR023635">
    <property type="entry name" value="Peptide_deformylase"/>
</dbReference>
<keyword evidence="4" id="KW-0648">Protein biosynthesis</keyword>
<evidence type="ECO:0000256" key="4">
    <source>
        <dbReference type="HAMAP-Rule" id="MF_00163"/>
    </source>
</evidence>
<dbReference type="CDD" id="cd00487">
    <property type="entry name" value="Pep_deformylase"/>
    <property type="match status" value="1"/>
</dbReference>
<dbReference type="PIRSF" id="PIRSF004749">
    <property type="entry name" value="Pep_def"/>
    <property type="match status" value="1"/>
</dbReference>
<comment type="cofactor">
    <cofactor evidence="4">
        <name>Fe(2+)</name>
        <dbReference type="ChEBI" id="CHEBI:29033"/>
    </cofactor>
    <text evidence="4">Binds 1 Fe(2+) ion.</text>
</comment>
<dbReference type="GO" id="GO:0046872">
    <property type="term" value="F:metal ion binding"/>
    <property type="evidence" value="ECO:0007669"/>
    <property type="project" value="UniProtKB-KW"/>
</dbReference>
<feature type="active site" evidence="4">
    <location>
        <position position="141"/>
    </location>
</feature>
<evidence type="ECO:0000256" key="3">
    <source>
        <dbReference type="ARBA" id="ARBA00022801"/>
    </source>
</evidence>
<comment type="caution">
    <text evidence="5">The sequence shown here is derived from an EMBL/GenBank/DDBJ whole genome shotgun (WGS) entry which is preliminary data.</text>
</comment>
<dbReference type="Pfam" id="PF01327">
    <property type="entry name" value="Pep_deformylase"/>
    <property type="match status" value="1"/>
</dbReference>
<keyword evidence="2 4" id="KW-0479">Metal-binding</keyword>
<feature type="binding site" evidence="4">
    <location>
        <position position="98"/>
    </location>
    <ligand>
        <name>Fe cation</name>
        <dbReference type="ChEBI" id="CHEBI:24875"/>
    </ligand>
</feature>
<dbReference type="Proteomes" id="UP000297861">
    <property type="component" value="Unassembled WGS sequence"/>
</dbReference>
<evidence type="ECO:0000313" key="6">
    <source>
        <dbReference type="Proteomes" id="UP000297861"/>
    </source>
</evidence>
<name>A0A4Y8KXZ8_9BACT</name>
<feature type="binding site" evidence="4">
    <location>
        <position position="140"/>
    </location>
    <ligand>
        <name>Fe cation</name>
        <dbReference type="ChEBI" id="CHEBI:24875"/>
    </ligand>
</feature>
<dbReference type="EC" id="3.5.1.88" evidence="4"/>
<dbReference type="STRING" id="1121485.GCA_000426485_02061"/>
<proteinExistence type="inferred from homology"/>
<keyword evidence="3 4" id="KW-0378">Hydrolase</keyword>
<comment type="catalytic activity">
    <reaction evidence="4">
        <text>N-terminal N-formyl-L-methionyl-[peptide] + H2O = N-terminal L-methionyl-[peptide] + formate</text>
        <dbReference type="Rhea" id="RHEA:24420"/>
        <dbReference type="Rhea" id="RHEA-COMP:10639"/>
        <dbReference type="Rhea" id="RHEA-COMP:10640"/>
        <dbReference type="ChEBI" id="CHEBI:15377"/>
        <dbReference type="ChEBI" id="CHEBI:15740"/>
        <dbReference type="ChEBI" id="CHEBI:49298"/>
        <dbReference type="ChEBI" id="CHEBI:64731"/>
        <dbReference type="EC" id="3.5.1.88"/>
    </reaction>
</comment>
<dbReference type="EMBL" id="SOML01000009">
    <property type="protein sequence ID" value="TFD95018.1"/>
    <property type="molecule type" value="Genomic_DNA"/>
</dbReference>
<comment type="similarity">
    <text evidence="1 4">Belongs to the polypeptide deformylase family.</text>
</comment>
<evidence type="ECO:0000313" key="5">
    <source>
        <dbReference type="EMBL" id="TFD95018.1"/>
    </source>
</evidence>
<dbReference type="AlphaFoldDB" id="A0A4Y8KXZ8"/>
<organism evidence="5 6">
    <name type="scientific">Dysgonomonas capnocytophagoides</name>
    <dbReference type="NCBI Taxonomy" id="45254"/>
    <lineage>
        <taxon>Bacteria</taxon>
        <taxon>Pseudomonadati</taxon>
        <taxon>Bacteroidota</taxon>
        <taxon>Bacteroidia</taxon>
        <taxon>Bacteroidales</taxon>
        <taxon>Dysgonomonadaceae</taxon>
        <taxon>Dysgonomonas</taxon>
    </lineage>
</organism>
<dbReference type="RefSeq" id="WP_026626003.1">
    <property type="nucleotide sequence ID" value="NZ_AP028867.1"/>
</dbReference>
<dbReference type="NCBIfam" id="TIGR00079">
    <property type="entry name" value="pept_deformyl"/>
    <property type="match status" value="1"/>
</dbReference>
<dbReference type="NCBIfam" id="NF001159">
    <property type="entry name" value="PRK00150.1-3"/>
    <property type="match status" value="1"/>
</dbReference>
<comment type="function">
    <text evidence="4">Removes the formyl group from the N-terminal Met of newly synthesized proteins. Requires at least a dipeptide for an efficient rate of reaction. N-terminal L-methionine is a prerequisite for activity but the enzyme has broad specificity at other positions.</text>
</comment>